<evidence type="ECO:0000313" key="4">
    <source>
        <dbReference type="Proteomes" id="UP000603940"/>
    </source>
</evidence>
<accession>A0ABR7RAW0</accession>
<dbReference type="Gene3D" id="3.40.50.300">
    <property type="entry name" value="P-loop containing nucleotide triphosphate hydrolases"/>
    <property type="match status" value="1"/>
</dbReference>
<dbReference type="InterPro" id="IPR005021">
    <property type="entry name" value="Terminase_largesu-like"/>
</dbReference>
<proteinExistence type="predicted"/>
<dbReference type="InterPro" id="IPR027417">
    <property type="entry name" value="P-loop_NTPase"/>
</dbReference>
<feature type="domain" description="Terminase large subunit-like ATPase" evidence="1">
    <location>
        <begin position="59"/>
        <end position="223"/>
    </location>
</feature>
<protein>
    <submittedName>
        <fullName evidence="3">Terminase large subunit</fullName>
    </submittedName>
</protein>
<comment type="caution">
    <text evidence="3">The sequence shown here is derived from an EMBL/GenBank/DDBJ whole genome shotgun (WGS) entry which is preliminary data.</text>
</comment>
<name>A0ABR7RAW0_9PROT</name>
<evidence type="ECO:0000259" key="1">
    <source>
        <dbReference type="Pfam" id="PF03354"/>
    </source>
</evidence>
<dbReference type="Pfam" id="PF20441">
    <property type="entry name" value="TerL_nuclease"/>
    <property type="match status" value="1"/>
</dbReference>
<evidence type="ECO:0000313" key="3">
    <source>
        <dbReference type="EMBL" id="MBC9178560.1"/>
    </source>
</evidence>
<evidence type="ECO:0000259" key="2">
    <source>
        <dbReference type="Pfam" id="PF20441"/>
    </source>
</evidence>
<keyword evidence="4" id="KW-1185">Reference proteome</keyword>
<gene>
    <name evidence="3" type="ORF">IBL25_16565</name>
</gene>
<dbReference type="Proteomes" id="UP000603940">
    <property type="component" value="Unassembled WGS sequence"/>
</dbReference>
<dbReference type="Pfam" id="PF03354">
    <property type="entry name" value="TerL_ATPase"/>
    <property type="match status" value="1"/>
</dbReference>
<dbReference type="EMBL" id="JACTUZ010000084">
    <property type="protein sequence ID" value="MBC9178560.1"/>
    <property type="molecule type" value="Genomic_DNA"/>
</dbReference>
<dbReference type="PANTHER" id="PTHR41287">
    <property type="match status" value="1"/>
</dbReference>
<organism evidence="3 4">
    <name type="scientific">Pseudoroseomonas ludipueritiae</name>
    <dbReference type="NCBI Taxonomy" id="198093"/>
    <lineage>
        <taxon>Bacteria</taxon>
        <taxon>Pseudomonadati</taxon>
        <taxon>Pseudomonadota</taxon>
        <taxon>Alphaproteobacteria</taxon>
        <taxon>Acetobacterales</taxon>
        <taxon>Acetobacteraceae</taxon>
        <taxon>Pseudoroseomonas</taxon>
    </lineage>
</organism>
<dbReference type="InterPro" id="IPR046461">
    <property type="entry name" value="TerL_ATPase"/>
</dbReference>
<feature type="domain" description="Terminase large subunit-like endonuclease" evidence="2">
    <location>
        <begin position="411"/>
        <end position="542"/>
    </location>
</feature>
<sequence>MSDWDLSCPDWEDRLRAGRSLMPTLPLWDAEARRAVAIFDRLRIPDVPGEPTFAEAGGEWFREIVAVLFGSLDPATKERMVSELLLLVPKKNAKTTNGAGLMLTALLVNRRPRAEFLLVAPTQKVSDLAFKQVAGMIDLDPDLQKLCHVQEHLKKITFKRTKATLEVKSFSPKVMTGVKPAGILVDELHVIAESEDADRVIGQLRGGMVSQSEAFLAFITTQSERPPKGVFKAELARARAIRDGKSTGRMLPILYEFPPAIALTQKADESEPYPWEDTRLWHMVLPNNGRSITVPRLARDYETAKLAGIEELLRWASQHLNIELGMALRSDRWAGADWWMRRADPVLTLDELLRRSEVVTGGIDGGGLDDLLALAFCGRERITKRWLLWAHAWAHPVVFERRKSIAPELRDFQQQGHLSVVNQVGEDLAQLIGYVKRVNATGLLAKMGLDPMGVGAIVDAMAEIDVKGDRVEGIPQGWQLTGAIKTAERKLADDTLSHGGQPILAWAVGNAKVVPVGNAVTINKQVSGTAKIDPLMAALDAIALMSRDPAPPQQLLTADQLFGGFA</sequence>
<dbReference type="PANTHER" id="PTHR41287:SF1">
    <property type="entry name" value="PROTEIN YMFN"/>
    <property type="match status" value="1"/>
</dbReference>
<reference evidence="3 4" key="1">
    <citation type="journal article" date="2009" name="Int. J. Syst. Evol. Microbiol.">
        <title>Transfer of Teichococcus ludipueritiae and Muricoccus roseus to the genus Roseomonas, as Roseomonas ludipueritiae comb. nov. and Roseomonas rosea comb. nov., respectively, and emended description of the genus Roseomonas.</title>
        <authorList>
            <person name="Sanchez-Porro C."/>
            <person name="Gallego V."/>
            <person name="Busse H.J."/>
            <person name="Kampfer P."/>
            <person name="Ventosa A."/>
        </authorList>
    </citation>
    <scope>NUCLEOTIDE SEQUENCE [LARGE SCALE GENOMIC DNA]</scope>
    <source>
        <strain evidence="3 4">DSM 14915</strain>
    </source>
</reference>
<dbReference type="InterPro" id="IPR046462">
    <property type="entry name" value="TerL_nuclease"/>
</dbReference>